<name>A0AAD6VLJ4_9AGAR</name>
<protein>
    <submittedName>
        <fullName evidence="2">Uncharacterized protein</fullName>
    </submittedName>
</protein>
<proteinExistence type="predicted"/>
<evidence type="ECO:0000313" key="2">
    <source>
        <dbReference type="EMBL" id="KAJ7216481.1"/>
    </source>
</evidence>
<reference evidence="2" key="1">
    <citation type="submission" date="2023-03" db="EMBL/GenBank/DDBJ databases">
        <title>Massive genome expansion in bonnet fungi (Mycena s.s.) driven by repeated elements and novel gene families across ecological guilds.</title>
        <authorList>
            <consortium name="Lawrence Berkeley National Laboratory"/>
            <person name="Harder C.B."/>
            <person name="Miyauchi S."/>
            <person name="Viragh M."/>
            <person name="Kuo A."/>
            <person name="Thoen E."/>
            <person name="Andreopoulos B."/>
            <person name="Lu D."/>
            <person name="Skrede I."/>
            <person name="Drula E."/>
            <person name="Henrissat B."/>
            <person name="Morin E."/>
            <person name="Kohler A."/>
            <person name="Barry K."/>
            <person name="LaButti K."/>
            <person name="Morin E."/>
            <person name="Salamov A."/>
            <person name="Lipzen A."/>
            <person name="Mereny Z."/>
            <person name="Hegedus B."/>
            <person name="Baldrian P."/>
            <person name="Stursova M."/>
            <person name="Weitz H."/>
            <person name="Taylor A."/>
            <person name="Grigoriev I.V."/>
            <person name="Nagy L.G."/>
            <person name="Martin F."/>
            <person name="Kauserud H."/>
        </authorList>
    </citation>
    <scope>NUCLEOTIDE SEQUENCE</scope>
    <source>
        <strain evidence="2">9144</strain>
    </source>
</reference>
<feature type="compositionally biased region" description="Low complexity" evidence="1">
    <location>
        <begin position="395"/>
        <end position="404"/>
    </location>
</feature>
<organism evidence="2 3">
    <name type="scientific">Mycena pura</name>
    <dbReference type="NCBI Taxonomy" id="153505"/>
    <lineage>
        <taxon>Eukaryota</taxon>
        <taxon>Fungi</taxon>
        <taxon>Dikarya</taxon>
        <taxon>Basidiomycota</taxon>
        <taxon>Agaricomycotina</taxon>
        <taxon>Agaricomycetes</taxon>
        <taxon>Agaricomycetidae</taxon>
        <taxon>Agaricales</taxon>
        <taxon>Marasmiineae</taxon>
        <taxon>Mycenaceae</taxon>
        <taxon>Mycena</taxon>
    </lineage>
</organism>
<comment type="caution">
    <text evidence="2">The sequence shown here is derived from an EMBL/GenBank/DDBJ whole genome shotgun (WGS) entry which is preliminary data.</text>
</comment>
<feature type="region of interest" description="Disordered" evidence="1">
    <location>
        <begin position="388"/>
        <end position="419"/>
    </location>
</feature>
<sequence>MVLKSRRIVSNVENAPPGLSAAPAHGKSLASRLRSSFRDPARQRRARAARASKNQAENARRKGKGKGSGGANGSGKASASAAKPAATMEFDITAVAAPPESADVEMADADPAPQLARTTKRYVLPRELRRPPFKEVSAETLLSFEPELGDGESSDLPDLEYIRDIMEEMGPGLLRAALSVDIAAPENGLPKQIAITLKDTGSDYPPPTHMLALYRPVAKDAPTARRHVTLVPTHSVVLALHCALLPPFTLRAAAPEYAPADSTGAQLTVPVQPLGLPAPPAFAPLAAFLYTKRADQLLKALLPAPPPAALGSGSGSGSDTERRGFAARLAATYTGQALMDHALRVYGLWQNACVLGVHVDELWDAVALAWDVLLAALAFSTSQEHLVLNRPPSDPTSAHATATPAPEPDPALAREPDAL</sequence>
<keyword evidence="3" id="KW-1185">Reference proteome</keyword>
<dbReference type="AlphaFoldDB" id="A0AAD6VLJ4"/>
<evidence type="ECO:0000313" key="3">
    <source>
        <dbReference type="Proteomes" id="UP001219525"/>
    </source>
</evidence>
<dbReference type="EMBL" id="JARJCW010000015">
    <property type="protein sequence ID" value="KAJ7216481.1"/>
    <property type="molecule type" value="Genomic_DNA"/>
</dbReference>
<gene>
    <name evidence="2" type="ORF">GGX14DRAFT_604878</name>
</gene>
<accession>A0AAD6VLJ4</accession>
<dbReference type="Proteomes" id="UP001219525">
    <property type="component" value="Unassembled WGS sequence"/>
</dbReference>
<evidence type="ECO:0000256" key="1">
    <source>
        <dbReference type="SAM" id="MobiDB-lite"/>
    </source>
</evidence>
<feature type="region of interest" description="Disordered" evidence="1">
    <location>
        <begin position="1"/>
        <end position="82"/>
    </location>
</feature>